<dbReference type="Pfam" id="PF00300">
    <property type="entry name" value="His_Phos_1"/>
    <property type="match status" value="1"/>
</dbReference>
<dbReference type="InterPro" id="IPR013078">
    <property type="entry name" value="His_Pase_superF_clade-1"/>
</dbReference>
<dbReference type="Proteomes" id="UP000729733">
    <property type="component" value="Unassembled WGS sequence"/>
</dbReference>
<organism evidence="1 2">
    <name type="scientific">Waterburya agarophytonicola KI4</name>
    <dbReference type="NCBI Taxonomy" id="2874699"/>
    <lineage>
        <taxon>Bacteria</taxon>
        <taxon>Bacillati</taxon>
        <taxon>Cyanobacteriota</taxon>
        <taxon>Cyanophyceae</taxon>
        <taxon>Pleurocapsales</taxon>
        <taxon>Hyellaceae</taxon>
        <taxon>Waterburya</taxon>
        <taxon>Waterburya agarophytonicola</taxon>
    </lineage>
</organism>
<gene>
    <name evidence="1" type="primary">sixA</name>
    <name evidence="1" type="ORF">I4641_18345</name>
</gene>
<dbReference type="EMBL" id="JADWDC010000059">
    <property type="protein sequence ID" value="MCC0178931.1"/>
    <property type="molecule type" value="Genomic_DNA"/>
</dbReference>
<keyword evidence="2" id="KW-1185">Reference proteome</keyword>
<dbReference type="SUPFAM" id="SSF53254">
    <property type="entry name" value="Phosphoglycerate mutase-like"/>
    <property type="match status" value="1"/>
</dbReference>
<dbReference type="Gene3D" id="3.40.50.1240">
    <property type="entry name" value="Phosphoglycerate mutase-like"/>
    <property type="match status" value="1"/>
</dbReference>
<protein>
    <submittedName>
        <fullName evidence="1">Phosphohistidine phosphatase SixA</fullName>
    </submittedName>
</protein>
<accession>A0A964FH94</accession>
<dbReference type="InterPro" id="IPR004449">
    <property type="entry name" value="SixA"/>
</dbReference>
<dbReference type="NCBIfam" id="TIGR00249">
    <property type="entry name" value="sixA"/>
    <property type="match status" value="1"/>
</dbReference>
<dbReference type="InterPro" id="IPR029033">
    <property type="entry name" value="His_PPase_superfam"/>
</dbReference>
<dbReference type="GO" id="GO:0101006">
    <property type="term" value="F:protein histidine phosphatase activity"/>
    <property type="evidence" value="ECO:0007669"/>
    <property type="project" value="InterPro"/>
</dbReference>
<evidence type="ECO:0000313" key="2">
    <source>
        <dbReference type="Proteomes" id="UP000729733"/>
    </source>
</evidence>
<reference evidence="1" key="1">
    <citation type="journal article" date="2021" name="Antonie Van Leeuwenhoek">
        <title>Draft genome and description of Waterburya agarophytonicola gen. nov. sp. nov. (Pleurocapsales, Cyanobacteria): a seaweed symbiont.</title>
        <authorList>
            <person name="Bonthond G."/>
            <person name="Shalygin S."/>
            <person name="Bayer T."/>
            <person name="Weinberger F."/>
        </authorList>
    </citation>
    <scope>NUCLEOTIDE SEQUENCE</scope>
    <source>
        <strain evidence="1">KI4</strain>
    </source>
</reference>
<name>A0A964FH94_9CYAN</name>
<proteinExistence type="predicted"/>
<dbReference type="AlphaFoldDB" id="A0A964FH94"/>
<sequence>MKVYSIRHGIAAERGTYADDEQRPLTNKGIKRTTEVAQRLLELNIKFDLILTSPLIRAYQTTEILHQVSLSTDVEVFSPLKPGGQIKDWLEWLEKWQIDRPNGNLALVGHQPDLSNWAEMLIWGTIKGQMVVKKAGIIGLELPSVGTPIARSTLFLLTSPKWLIC</sequence>
<comment type="caution">
    <text evidence="1">The sequence shown here is derived from an EMBL/GenBank/DDBJ whole genome shotgun (WGS) entry which is preliminary data.</text>
</comment>
<dbReference type="RefSeq" id="WP_229642033.1">
    <property type="nucleotide sequence ID" value="NZ_JADWDC010000059.1"/>
</dbReference>
<dbReference type="GO" id="GO:0005737">
    <property type="term" value="C:cytoplasm"/>
    <property type="evidence" value="ECO:0007669"/>
    <property type="project" value="InterPro"/>
</dbReference>
<evidence type="ECO:0000313" key="1">
    <source>
        <dbReference type="EMBL" id="MCC0178931.1"/>
    </source>
</evidence>
<dbReference type="CDD" id="cd07067">
    <property type="entry name" value="HP_PGM_like"/>
    <property type="match status" value="1"/>
</dbReference>